<dbReference type="OrthoDB" id="9810610at2"/>
<reference evidence="2 3" key="1">
    <citation type="submission" date="2016-03" db="EMBL/GenBank/DDBJ databases">
        <title>Genome sequence of Nesiotobacter sp. nov., a moderately halophilic alphaproteobacterium isolated from the Yellow Sea, China.</title>
        <authorList>
            <person name="Zhang G."/>
            <person name="Zhang R."/>
        </authorList>
    </citation>
    <scope>NUCLEOTIDE SEQUENCE [LARGE SCALE GENOMIC DNA]</scope>
    <source>
        <strain evidence="2 3">WB1-6</strain>
    </source>
</reference>
<comment type="caution">
    <text evidence="2">The sequence shown here is derived from an EMBL/GenBank/DDBJ whole genome shotgun (WGS) entry which is preliminary data.</text>
</comment>
<evidence type="ECO:0000313" key="3">
    <source>
        <dbReference type="Proteomes" id="UP000185783"/>
    </source>
</evidence>
<keyword evidence="3" id="KW-1185">Reference proteome</keyword>
<dbReference type="AlphaFoldDB" id="A0A1U7JEZ4"/>
<sequence length="171" mass="19021">MKSLKLASVGGVFLFAASVASLAQETQEPLDEVTKQAIEDALNYCENVSEDAEAIRMKWQMRAMFDAEEQMNAKIAQLDEKVAELREWVERREQILQRAEGHVVDIYSKMRAEAAAEQLSTLDDITAVSVLMQMKARQAGAILAEMPAERAAYLTDTMALLTQKYSKGADS</sequence>
<accession>A0A1U7JEZ4</accession>
<keyword evidence="1" id="KW-0732">Signal</keyword>
<feature type="signal peptide" evidence="1">
    <location>
        <begin position="1"/>
        <end position="23"/>
    </location>
</feature>
<proteinExistence type="predicted"/>
<evidence type="ECO:0000256" key="1">
    <source>
        <dbReference type="SAM" id="SignalP"/>
    </source>
</evidence>
<dbReference type="STRING" id="197461.A3843_15325"/>
<name>A0A1U7JEZ4_9HYPH</name>
<evidence type="ECO:0008006" key="4">
    <source>
        <dbReference type="Google" id="ProtNLM"/>
    </source>
</evidence>
<evidence type="ECO:0000313" key="2">
    <source>
        <dbReference type="EMBL" id="OKL43254.1"/>
    </source>
</evidence>
<protein>
    <recommendedName>
        <fullName evidence="4">Magnesium transporter MgtE intracellular domain-containing protein</fullName>
    </recommendedName>
</protein>
<dbReference type="EMBL" id="LVVZ01000022">
    <property type="protein sequence ID" value="OKL43254.1"/>
    <property type="molecule type" value="Genomic_DNA"/>
</dbReference>
<feature type="chain" id="PRO_5010544279" description="Magnesium transporter MgtE intracellular domain-containing protein" evidence="1">
    <location>
        <begin position="24"/>
        <end position="171"/>
    </location>
</feature>
<gene>
    <name evidence="2" type="ORF">A3843_15325</name>
</gene>
<organism evidence="2 3">
    <name type="scientific">Pseudovibrio exalbescens</name>
    <dbReference type="NCBI Taxonomy" id="197461"/>
    <lineage>
        <taxon>Bacteria</taxon>
        <taxon>Pseudomonadati</taxon>
        <taxon>Pseudomonadota</taxon>
        <taxon>Alphaproteobacteria</taxon>
        <taxon>Hyphomicrobiales</taxon>
        <taxon>Stappiaceae</taxon>
        <taxon>Pseudovibrio</taxon>
    </lineage>
</organism>
<dbReference type="Proteomes" id="UP000185783">
    <property type="component" value="Unassembled WGS sequence"/>
</dbReference>
<dbReference type="SUPFAM" id="SSF158791">
    <property type="entry name" value="MgtE N-terminal domain-like"/>
    <property type="match status" value="1"/>
</dbReference>
<dbReference type="RefSeq" id="WP_051269652.1">
    <property type="nucleotide sequence ID" value="NZ_NKQT01000002.1"/>
</dbReference>